<dbReference type="AlphaFoldDB" id="A0A4S9DBJ8"/>
<accession>A0A4S9DBJ8</accession>
<gene>
    <name evidence="1" type="ORF">D6D13_00590</name>
</gene>
<reference evidence="1" key="1">
    <citation type="submission" date="2018-10" db="EMBL/GenBank/DDBJ databases">
        <title>Fifty Aureobasidium pullulans genomes reveal a recombining polyextremotolerant generalist.</title>
        <authorList>
            <person name="Gostincar C."/>
            <person name="Turk M."/>
            <person name="Zajc J."/>
            <person name="Gunde-Cimerman N."/>
        </authorList>
    </citation>
    <scope>NUCLEOTIDE SEQUENCE [LARGE SCALE GENOMIC DNA]</scope>
    <source>
        <strain evidence="1">EXF-10085</strain>
    </source>
</reference>
<dbReference type="EMBL" id="QZAS01000002">
    <property type="protein sequence ID" value="THX17526.1"/>
    <property type="molecule type" value="Genomic_DNA"/>
</dbReference>
<organism evidence="1">
    <name type="scientific">Aureobasidium pullulans</name>
    <name type="common">Black yeast</name>
    <name type="synonym">Pullularia pullulans</name>
    <dbReference type="NCBI Taxonomy" id="5580"/>
    <lineage>
        <taxon>Eukaryota</taxon>
        <taxon>Fungi</taxon>
        <taxon>Dikarya</taxon>
        <taxon>Ascomycota</taxon>
        <taxon>Pezizomycotina</taxon>
        <taxon>Dothideomycetes</taxon>
        <taxon>Dothideomycetidae</taxon>
        <taxon>Dothideales</taxon>
        <taxon>Saccotheciaceae</taxon>
        <taxon>Aureobasidium</taxon>
    </lineage>
</organism>
<sequence length="278" mass="31838">MDRQSACISKLKYYKSCWIQHSFRTRYPGIPLDRNHVSISAICEISSACGGSYSQKVEFESERGNPVFTPAIDADHLRSGLKISGDPPKITLSPDCICSALYRISMQLRYLEIQEMYISPGLFWPLDSQDTTQASWPHLEVLDLSFAAFTPTGDFLEYGYDVHEVRHCDAKFLISYLDKVYESAGRAAQHMPCIKNFTLVFYPQTYCLHFNIRNGKRVLEIATDNEYGDLQQPYRPSSRVLDAWNVSQGKMHFDGEIERTEVEYEDWPPVGLFNSIAK</sequence>
<evidence type="ECO:0000313" key="1">
    <source>
        <dbReference type="EMBL" id="THX17526.1"/>
    </source>
</evidence>
<protein>
    <submittedName>
        <fullName evidence="1">Uncharacterized protein</fullName>
    </submittedName>
</protein>
<proteinExistence type="predicted"/>
<comment type="caution">
    <text evidence="1">The sequence shown here is derived from an EMBL/GenBank/DDBJ whole genome shotgun (WGS) entry which is preliminary data.</text>
</comment>
<name>A0A4S9DBJ8_AURPU</name>